<proteinExistence type="predicted"/>
<protein>
    <submittedName>
        <fullName evidence="1">Uncharacterized protein</fullName>
    </submittedName>
</protein>
<dbReference type="AlphaFoldDB" id="A0A195FUJ6"/>
<dbReference type="Proteomes" id="UP000078541">
    <property type="component" value="Unassembled WGS sequence"/>
</dbReference>
<sequence>MLGVGVVGSPGLRGRGWNFSPALVAAPSIASIANTRICQRPRSSLESRGRSSKAKRSIRSYSLCVGIFVRTVEERDNPLTGRPGSFGVAQRYLVRGTVLGRVSSWGIAMATYAAYRHVELDNVGYGKKR</sequence>
<accession>A0A195FUJ6</accession>
<dbReference type="EMBL" id="KQ981261">
    <property type="protein sequence ID" value="KYN44091.1"/>
    <property type="molecule type" value="Genomic_DNA"/>
</dbReference>
<evidence type="ECO:0000313" key="1">
    <source>
        <dbReference type="EMBL" id="KYN44091.1"/>
    </source>
</evidence>
<gene>
    <name evidence="1" type="ORF">ALC56_01407</name>
</gene>
<evidence type="ECO:0000313" key="2">
    <source>
        <dbReference type="Proteomes" id="UP000078541"/>
    </source>
</evidence>
<keyword evidence="2" id="KW-1185">Reference proteome</keyword>
<organism evidence="1 2">
    <name type="scientific">Trachymyrmex septentrionalis</name>
    <dbReference type="NCBI Taxonomy" id="34720"/>
    <lineage>
        <taxon>Eukaryota</taxon>
        <taxon>Metazoa</taxon>
        <taxon>Ecdysozoa</taxon>
        <taxon>Arthropoda</taxon>
        <taxon>Hexapoda</taxon>
        <taxon>Insecta</taxon>
        <taxon>Pterygota</taxon>
        <taxon>Neoptera</taxon>
        <taxon>Endopterygota</taxon>
        <taxon>Hymenoptera</taxon>
        <taxon>Apocrita</taxon>
        <taxon>Aculeata</taxon>
        <taxon>Formicoidea</taxon>
        <taxon>Formicidae</taxon>
        <taxon>Myrmicinae</taxon>
        <taxon>Trachymyrmex</taxon>
    </lineage>
</organism>
<name>A0A195FUJ6_9HYME</name>
<reference evidence="1 2" key="1">
    <citation type="submission" date="2016-03" db="EMBL/GenBank/DDBJ databases">
        <title>Trachymyrmex septentrionalis WGS genome.</title>
        <authorList>
            <person name="Nygaard S."/>
            <person name="Hu H."/>
            <person name="Boomsma J."/>
            <person name="Zhang G."/>
        </authorList>
    </citation>
    <scope>NUCLEOTIDE SEQUENCE [LARGE SCALE GENOMIC DNA]</scope>
    <source>
        <strain evidence="1">Tsep2-gDNA-1</strain>
        <tissue evidence="1">Whole body</tissue>
    </source>
</reference>